<dbReference type="AlphaFoldDB" id="A0A1I2WW45"/>
<evidence type="ECO:0000313" key="2">
    <source>
        <dbReference type="Proteomes" id="UP000199229"/>
    </source>
</evidence>
<name>A0A1I2WW45_9HYPH</name>
<dbReference type="Proteomes" id="UP000199229">
    <property type="component" value="Unassembled WGS sequence"/>
</dbReference>
<gene>
    <name evidence="1" type="ORF">SAMN05192565_12738</name>
</gene>
<keyword evidence="2" id="KW-1185">Reference proteome</keyword>
<organism evidence="1 2">
    <name type="scientific">Methylobacterium gossipiicola</name>
    <dbReference type="NCBI Taxonomy" id="582675"/>
    <lineage>
        <taxon>Bacteria</taxon>
        <taxon>Pseudomonadati</taxon>
        <taxon>Pseudomonadota</taxon>
        <taxon>Alphaproteobacteria</taxon>
        <taxon>Hyphomicrobiales</taxon>
        <taxon>Methylobacteriaceae</taxon>
        <taxon>Methylobacterium</taxon>
    </lineage>
</organism>
<accession>A0A1I2WW45</accession>
<evidence type="ECO:0000313" key="1">
    <source>
        <dbReference type="EMBL" id="SFH04839.1"/>
    </source>
</evidence>
<proteinExistence type="predicted"/>
<sequence length="204" mass="21451">MPPDPIHAAIADHRQAWNAFQVAPEGEDTILANDAMSEALDALLAASCATRPGARALLAHLRWWLAEEAEFAAGYQPAYGRAEARAAELAMLLGAPASGSGGADPIHAVLDAANTAETEHTLACEALDETDDASMRGCNAACERASVARHAMMRTLPATLGGLRALACHYVRWGEAWADDGFLHIARSLAGCEPRLGLTPGSDR</sequence>
<reference evidence="2" key="1">
    <citation type="submission" date="2016-10" db="EMBL/GenBank/DDBJ databases">
        <authorList>
            <person name="Varghese N."/>
            <person name="Submissions S."/>
        </authorList>
    </citation>
    <scope>NUCLEOTIDE SEQUENCE [LARGE SCALE GENOMIC DNA]</scope>
    <source>
        <strain evidence="2">Gh-105</strain>
    </source>
</reference>
<protein>
    <submittedName>
        <fullName evidence="1">Uncharacterized protein</fullName>
    </submittedName>
</protein>
<dbReference type="RefSeq" id="WP_091974654.1">
    <property type="nucleotide sequence ID" value="NZ_FOPM01000027.1"/>
</dbReference>
<dbReference type="STRING" id="582675.SAMN05192565_12738"/>
<dbReference type="OrthoDB" id="8004193at2"/>
<dbReference type="EMBL" id="FOPM01000027">
    <property type="protein sequence ID" value="SFH04839.1"/>
    <property type="molecule type" value="Genomic_DNA"/>
</dbReference>